<dbReference type="PANTHER" id="PTHR45745:SF1">
    <property type="entry name" value="PHOSPHOGLUCOMUTASE 2B-RELATED"/>
    <property type="match status" value="1"/>
</dbReference>
<dbReference type="Pfam" id="PF02878">
    <property type="entry name" value="PGM_PMM_I"/>
    <property type="match status" value="1"/>
</dbReference>
<dbReference type="SUPFAM" id="SSF53738">
    <property type="entry name" value="Phosphoglucomutase, first 3 domains"/>
    <property type="match status" value="3"/>
</dbReference>
<evidence type="ECO:0000259" key="7">
    <source>
        <dbReference type="Pfam" id="PF02878"/>
    </source>
</evidence>
<dbReference type="GO" id="GO:0005975">
    <property type="term" value="P:carbohydrate metabolic process"/>
    <property type="evidence" value="ECO:0007669"/>
    <property type="project" value="InterPro"/>
</dbReference>
<sequence length="615" mass="67332">MSLEPAPSESLRVQTALAAVEHACQEGKITAGAVENIRAWLTENRYREYRDSVLQHISDAQWQKLDDVFWTVIPFGTGGRRGRMYEIGSNAINDRTIGESAQGLADYVVKYHGGEKPLSCAIAYDTRHRSRHFTELCAEVMVAAGIKVYLLDDYRATPQLSFAVRHLQCDCGIMVTASHNPPSDNAVKVYWSSGAQVLPPHDKAIIQGVMNCQEIKRANFQQALADGQVEIVTEQVDAAYFDAAVQCQFAGPRDVRILYSPLHGVGEAAVVPLLHRDGFEDVTVYEPHRQPSGDFPNVPGHVSNPENKAVFEKPIEQARSEGFDLIMATDPDCDRLGVAAPLTTDSAGPWGTFTGNQIAALLANFILDKAVAAGITNPQSYVVKTLVTSELVRRIAAGHGVRCVGDLLVGFKYIAETMDQEGPDDFLYGCEESHGYLVGSYARDKDGAVACMLISELAAELKAKGQSMHDYLGELYREHGLHREDLINVFMEGSEGMAAMTSLMKAFRENPPQSLGGMTVRHVRDYGSNTVTTLGESPNTQPLAGPTGNLVIMDMIEEGNYVAVRPSGTEPKVKFYIFTRLEANKSQNLEAADTKLVDRIAAIETDVRDFARVSV</sequence>
<comment type="caution">
    <text evidence="10">The sequence shown here is derived from an EMBL/GenBank/DDBJ whole genome shotgun (WGS) entry which is preliminary data.</text>
</comment>
<reference evidence="10 11" key="1">
    <citation type="submission" date="2019-02" db="EMBL/GenBank/DDBJ databases">
        <title>Deep-cultivation of Planctomycetes and their phenomic and genomic characterization uncovers novel biology.</title>
        <authorList>
            <person name="Wiegand S."/>
            <person name="Jogler M."/>
            <person name="Boedeker C."/>
            <person name="Pinto D."/>
            <person name="Vollmers J."/>
            <person name="Rivas-Marin E."/>
            <person name="Kohn T."/>
            <person name="Peeters S.H."/>
            <person name="Heuer A."/>
            <person name="Rast P."/>
            <person name="Oberbeckmann S."/>
            <person name="Bunk B."/>
            <person name="Jeske O."/>
            <person name="Meyerdierks A."/>
            <person name="Storesund J.E."/>
            <person name="Kallscheuer N."/>
            <person name="Luecker S."/>
            <person name="Lage O.M."/>
            <person name="Pohl T."/>
            <person name="Merkel B.J."/>
            <person name="Hornburger P."/>
            <person name="Mueller R.-W."/>
            <person name="Bruemmer F."/>
            <person name="Labrenz M."/>
            <person name="Spormann A.M."/>
            <person name="Op Den Camp H."/>
            <person name="Overmann J."/>
            <person name="Amann R."/>
            <person name="Jetten M.S.M."/>
            <person name="Mascher T."/>
            <person name="Medema M.H."/>
            <person name="Devos D.P."/>
            <person name="Kaster A.-K."/>
            <person name="Ovreas L."/>
            <person name="Rohde M."/>
            <person name="Galperin M.Y."/>
            <person name="Jogler C."/>
        </authorList>
    </citation>
    <scope>NUCLEOTIDE SEQUENCE [LARGE SCALE GENOMIC DNA]</scope>
    <source>
        <strain evidence="10 11">CA85</strain>
    </source>
</reference>
<organism evidence="10 11">
    <name type="scientific">Allorhodopirellula solitaria</name>
    <dbReference type="NCBI Taxonomy" id="2527987"/>
    <lineage>
        <taxon>Bacteria</taxon>
        <taxon>Pseudomonadati</taxon>
        <taxon>Planctomycetota</taxon>
        <taxon>Planctomycetia</taxon>
        <taxon>Pirellulales</taxon>
        <taxon>Pirellulaceae</taxon>
        <taxon>Allorhodopirellula</taxon>
    </lineage>
</organism>
<name>A0A5C5YEZ5_9BACT</name>
<accession>A0A5C5YEZ5</accession>
<dbReference type="Pfam" id="PF02880">
    <property type="entry name" value="PGM_PMM_III"/>
    <property type="match status" value="1"/>
</dbReference>
<dbReference type="RefSeq" id="WP_146390512.1">
    <property type="nucleotide sequence ID" value="NZ_SJPK01000003.1"/>
</dbReference>
<keyword evidence="4" id="KW-0479">Metal-binding</keyword>
<dbReference type="InterPro" id="IPR005846">
    <property type="entry name" value="A-D-PHexomutase_a/b/a-III"/>
</dbReference>
<evidence type="ECO:0000256" key="2">
    <source>
        <dbReference type="ARBA" id="ARBA00010231"/>
    </source>
</evidence>
<dbReference type="GO" id="GO:0000287">
    <property type="term" value="F:magnesium ion binding"/>
    <property type="evidence" value="ECO:0007669"/>
    <property type="project" value="InterPro"/>
</dbReference>
<evidence type="ECO:0000313" key="11">
    <source>
        <dbReference type="Proteomes" id="UP000318053"/>
    </source>
</evidence>
<evidence type="ECO:0000256" key="6">
    <source>
        <dbReference type="ARBA" id="ARBA00023235"/>
    </source>
</evidence>
<dbReference type="PANTHER" id="PTHR45745">
    <property type="entry name" value="PHOSPHOMANNOMUTASE 45A"/>
    <property type="match status" value="1"/>
</dbReference>
<dbReference type="OrthoDB" id="9806956at2"/>
<dbReference type="InterPro" id="IPR036900">
    <property type="entry name" value="A-D-PHexomutase_C_sf"/>
</dbReference>
<keyword evidence="3" id="KW-0597">Phosphoprotein</keyword>
<dbReference type="EMBL" id="SJPK01000003">
    <property type="protein sequence ID" value="TWT72905.1"/>
    <property type="molecule type" value="Genomic_DNA"/>
</dbReference>
<proteinExistence type="inferred from homology"/>
<dbReference type="EC" id="5.4.2.2" evidence="10"/>
<evidence type="ECO:0000256" key="4">
    <source>
        <dbReference type="ARBA" id="ARBA00022723"/>
    </source>
</evidence>
<evidence type="ECO:0000256" key="1">
    <source>
        <dbReference type="ARBA" id="ARBA00001946"/>
    </source>
</evidence>
<dbReference type="Gene3D" id="3.30.310.50">
    <property type="entry name" value="Alpha-D-phosphohexomutase, C-terminal domain"/>
    <property type="match status" value="1"/>
</dbReference>
<evidence type="ECO:0000259" key="9">
    <source>
        <dbReference type="Pfam" id="PF02880"/>
    </source>
</evidence>
<evidence type="ECO:0000259" key="8">
    <source>
        <dbReference type="Pfam" id="PF02879"/>
    </source>
</evidence>
<comment type="similarity">
    <text evidence="2">Belongs to the phosphohexose mutase family.</text>
</comment>
<keyword evidence="5" id="KW-0460">Magnesium</keyword>
<dbReference type="PROSITE" id="PS00710">
    <property type="entry name" value="PGM_PMM"/>
    <property type="match status" value="1"/>
</dbReference>
<dbReference type="InterPro" id="IPR016055">
    <property type="entry name" value="A-D-PHexomutase_a/b/a-I/II/III"/>
</dbReference>
<feature type="domain" description="Alpha-D-phosphohexomutase alpha/beta/alpha" evidence="9">
    <location>
        <begin position="355"/>
        <end position="477"/>
    </location>
</feature>
<gene>
    <name evidence="10" type="primary">pgcA</name>
    <name evidence="10" type="ORF">CA85_13660</name>
</gene>
<feature type="domain" description="Alpha-D-phosphohexomutase alpha/beta/alpha" evidence="7">
    <location>
        <begin position="75"/>
        <end position="210"/>
    </location>
</feature>
<dbReference type="Gene3D" id="3.40.120.10">
    <property type="entry name" value="Alpha-D-Glucose-1,6-Bisphosphate, subunit A, domain 3"/>
    <property type="match status" value="3"/>
</dbReference>
<dbReference type="Pfam" id="PF02879">
    <property type="entry name" value="PGM_PMM_II"/>
    <property type="match status" value="1"/>
</dbReference>
<protein>
    <submittedName>
        <fullName evidence="10">Phosphoglucomutase</fullName>
        <ecNumber evidence="10">5.4.2.2</ecNumber>
    </submittedName>
</protein>
<dbReference type="CDD" id="cd05799">
    <property type="entry name" value="PGM2"/>
    <property type="match status" value="1"/>
</dbReference>
<evidence type="ECO:0000256" key="3">
    <source>
        <dbReference type="ARBA" id="ARBA00022553"/>
    </source>
</evidence>
<dbReference type="InterPro" id="IPR005845">
    <property type="entry name" value="A-D-PHexomutase_a/b/a-II"/>
</dbReference>
<evidence type="ECO:0000313" key="10">
    <source>
        <dbReference type="EMBL" id="TWT72905.1"/>
    </source>
</evidence>
<dbReference type="GO" id="GO:0006166">
    <property type="term" value="P:purine ribonucleoside salvage"/>
    <property type="evidence" value="ECO:0007669"/>
    <property type="project" value="TreeGrafter"/>
</dbReference>
<dbReference type="InterPro" id="IPR005844">
    <property type="entry name" value="A-D-PHexomutase_a/b/a-I"/>
</dbReference>
<dbReference type="InterPro" id="IPR016066">
    <property type="entry name" value="A-D-PHexomutase_CS"/>
</dbReference>
<dbReference type="GO" id="GO:0004614">
    <property type="term" value="F:phosphoglucomutase activity"/>
    <property type="evidence" value="ECO:0007669"/>
    <property type="project" value="UniProtKB-EC"/>
</dbReference>
<dbReference type="AlphaFoldDB" id="A0A5C5YEZ5"/>
<dbReference type="Proteomes" id="UP000318053">
    <property type="component" value="Unassembled WGS sequence"/>
</dbReference>
<comment type="cofactor">
    <cofactor evidence="1">
        <name>Mg(2+)</name>
        <dbReference type="ChEBI" id="CHEBI:18420"/>
    </cofactor>
</comment>
<feature type="domain" description="Alpha-D-phosphohexomutase alpha/beta/alpha" evidence="8">
    <location>
        <begin position="245"/>
        <end position="339"/>
    </location>
</feature>
<dbReference type="GO" id="GO:0008973">
    <property type="term" value="F:phosphopentomutase activity"/>
    <property type="evidence" value="ECO:0007669"/>
    <property type="project" value="TreeGrafter"/>
</dbReference>
<keyword evidence="6 10" id="KW-0413">Isomerase</keyword>
<keyword evidence="11" id="KW-1185">Reference proteome</keyword>
<evidence type="ECO:0000256" key="5">
    <source>
        <dbReference type="ARBA" id="ARBA00022842"/>
    </source>
</evidence>
<dbReference type="SUPFAM" id="SSF55957">
    <property type="entry name" value="Phosphoglucomutase, C-terminal domain"/>
    <property type="match status" value="1"/>
</dbReference>